<dbReference type="InterPro" id="IPR009003">
    <property type="entry name" value="Peptidase_S1_PA"/>
</dbReference>
<sequence>MFPGEVVQLTIERDGNTVDIPARLSEYAVMQESENDARVNGARNVRLSGFEQAIQHDTVLNPEQCGGPILDAEGRVIGINIARAGRVVSYALTASLVSAEVSSMIAEAGGK</sequence>
<dbReference type="PATRIC" id="fig|1263870.3.peg.1699"/>
<dbReference type="EMBL" id="ANOH01000116">
    <property type="protein sequence ID" value="EMI56989.1"/>
    <property type="molecule type" value="Genomic_DNA"/>
</dbReference>
<comment type="caution">
    <text evidence="1">The sequence shown here is derived from an EMBL/GenBank/DDBJ whole genome shotgun (WGS) entry which is preliminary data.</text>
</comment>
<name>M5U6T6_9BACT</name>
<reference evidence="1 2" key="1">
    <citation type="journal article" date="2013" name="Mar. Genomics">
        <title>Expression of sulfatases in Rhodopirellula baltica and the diversity of sulfatases in the genus Rhodopirellula.</title>
        <authorList>
            <person name="Wegner C.E."/>
            <person name="Richter-Heitmann T."/>
            <person name="Klindworth A."/>
            <person name="Klockow C."/>
            <person name="Richter M."/>
            <person name="Achstetter T."/>
            <person name="Glockner F.O."/>
            <person name="Harder J."/>
        </authorList>
    </citation>
    <scope>NUCLEOTIDE SEQUENCE [LARGE SCALE GENOMIC DNA]</scope>
    <source>
        <strain evidence="1 2">SM41</strain>
    </source>
</reference>
<gene>
    <name evidence="1" type="ORF">RSSM_01588</name>
</gene>
<protein>
    <submittedName>
        <fullName evidence="1">PDZ/DHR/GLGF domain protein</fullName>
    </submittedName>
</protein>
<proteinExistence type="predicted"/>
<dbReference type="AlphaFoldDB" id="M5U6T6"/>
<evidence type="ECO:0000313" key="2">
    <source>
        <dbReference type="Proteomes" id="UP000011885"/>
    </source>
</evidence>
<dbReference type="SUPFAM" id="SSF50494">
    <property type="entry name" value="Trypsin-like serine proteases"/>
    <property type="match status" value="1"/>
</dbReference>
<dbReference type="Gene3D" id="2.40.10.10">
    <property type="entry name" value="Trypsin-like serine proteases"/>
    <property type="match status" value="1"/>
</dbReference>
<keyword evidence="2" id="KW-1185">Reference proteome</keyword>
<organism evidence="1 2">
    <name type="scientific">Rhodopirellula sallentina SM41</name>
    <dbReference type="NCBI Taxonomy" id="1263870"/>
    <lineage>
        <taxon>Bacteria</taxon>
        <taxon>Pseudomonadati</taxon>
        <taxon>Planctomycetota</taxon>
        <taxon>Planctomycetia</taxon>
        <taxon>Pirellulales</taxon>
        <taxon>Pirellulaceae</taxon>
        <taxon>Rhodopirellula</taxon>
    </lineage>
</organism>
<dbReference type="Proteomes" id="UP000011885">
    <property type="component" value="Unassembled WGS sequence"/>
</dbReference>
<accession>M5U6T6</accession>
<evidence type="ECO:0000313" key="1">
    <source>
        <dbReference type="EMBL" id="EMI56989.1"/>
    </source>
</evidence>
<dbReference type="InterPro" id="IPR043504">
    <property type="entry name" value="Peptidase_S1_PA_chymotrypsin"/>
</dbReference>